<proteinExistence type="predicted"/>
<comment type="caution">
    <text evidence="1">The sequence shown here is derived from an EMBL/GenBank/DDBJ whole genome shotgun (WGS) entry which is preliminary data.</text>
</comment>
<protein>
    <submittedName>
        <fullName evidence="1">Uncharacterized protein</fullName>
    </submittedName>
</protein>
<accession>A0A401PB23</accession>
<organism evidence="1 2">
    <name type="scientific">Scyliorhinus torazame</name>
    <name type="common">Cloudy catshark</name>
    <name type="synonym">Catulus torazame</name>
    <dbReference type="NCBI Taxonomy" id="75743"/>
    <lineage>
        <taxon>Eukaryota</taxon>
        <taxon>Metazoa</taxon>
        <taxon>Chordata</taxon>
        <taxon>Craniata</taxon>
        <taxon>Vertebrata</taxon>
        <taxon>Chondrichthyes</taxon>
        <taxon>Elasmobranchii</taxon>
        <taxon>Galeomorphii</taxon>
        <taxon>Galeoidea</taxon>
        <taxon>Carcharhiniformes</taxon>
        <taxon>Scyliorhinidae</taxon>
        <taxon>Scyliorhinus</taxon>
    </lineage>
</organism>
<dbReference type="Proteomes" id="UP000288216">
    <property type="component" value="Unassembled WGS sequence"/>
</dbReference>
<sequence length="66" mass="7592">MDWAWEQDETWKCSAGRDYISEDPSLTANSHVTTLLRDTKETGLPLQTHPLREFEKSGSVCFIHLI</sequence>
<dbReference type="EMBL" id="BFAA01003298">
    <property type="protein sequence ID" value="GCB70309.1"/>
    <property type="molecule type" value="Genomic_DNA"/>
</dbReference>
<evidence type="ECO:0000313" key="1">
    <source>
        <dbReference type="EMBL" id="GCB70309.1"/>
    </source>
</evidence>
<name>A0A401PB23_SCYTO</name>
<evidence type="ECO:0000313" key="2">
    <source>
        <dbReference type="Proteomes" id="UP000288216"/>
    </source>
</evidence>
<keyword evidence="2" id="KW-1185">Reference proteome</keyword>
<gene>
    <name evidence="1" type="ORF">scyTo_0008545</name>
</gene>
<reference evidence="1 2" key="1">
    <citation type="journal article" date="2018" name="Nat. Ecol. Evol.">
        <title>Shark genomes provide insights into elasmobranch evolution and the origin of vertebrates.</title>
        <authorList>
            <person name="Hara Y"/>
            <person name="Yamaguchi K"/>
            <person name="Onimaru K"/>
            <person name="Kadota M"/>
            <person name="Koyanagi M"/>
            <person name="Keeley SD"/>
            <person name="Tatsumi K"/>
            <person name="Tanaka K"/>
            <person name="Motone F"/>
            <person name="Kageyama Y"/>
            <person name="Nozu R"/>
            <person name="Adachi N"/>
            <person name="Nishimura O"/>
            <person name="Nakagawa R"/>
            <person name="Tanegashima C"/>
            <person name="Kiyatake I"/>
            <person name="Matsumoto R"/>
            <person name="Murakumo K"/>
            <person name="Nishida K"/>
            <person name="Terakita A"/>
            <person name="Kuratani S"/>
            <person name="Sato K"/>
            <person name="Hyodo S Kuraku.S."/>
        </authorList>
    </citation>
    <scope>NUCLEOTIDE SEQUENCE [LARGE SCALE GENOMIC DNA]</scope>
</reference>
<dbReference type="AlphaFoldDB" id="A0A401PB23"/>